<feature type="repeat" description="WD" evidence="4">
    <location>
        <begin position="167"/>
        <end position="208"/>
    </location>
</feature>
<feature type="region of interest" description="Disordered" evidence="5">
    <location>
        <begin position="343"/>
        <end position="408"/>
    </location>
</feature>
<dbReference type="Proteomes" id="UP000192247">
    <property type="component" value="Unassembled WGS sequence"/>
</dbReference>
<dbReference type="PROSITE" id="PS50294">
    <property type="entry name" value="WD_REPEATS_REGION"/>
    <property type="match status" value="1"/>
</dbReference>
<dbReference type="Gene3D" id="2.130.10.10">
    <property type="entry name" value="YVTN repeat-like/Quinoprotein amine dehydrogenase"/>
    <property type="match status" value="2"/>
</dbReference>
<dbReference type="AlphaFoldDB" id="A0A1V9X801"/>
<evidence type="ECO:0000313" key="6">
    <source>
        <dbReference type="EMBL" id="OQR69528.1"/>
    </source>
</evidence>
<sequence>MLTGGRGAGGRSENCADDGVASVVKRHSDGASYERRSLVPQTWCQRLHARQLGLRTREPPGTALRRIYDNMRPSHDAFPTDDQNPHGGIFNLSFSDDGRTLVAATERRRILVLDPLSHKLVHTVADAHLDCVNYVRFLDSRVVASCSDDTKVKLWDVRSLREHVNELSGHAGWVKNIEYSKKDGLLVTSGFDGNIQRWHINKLDQPYNASENRVLHQSGLMRMRLTPDESKMVLCTTQGYLMVVHDLDLNTLKDDLNDFRPDMFRMHQRQQSGFSNSMQNCERYFTASRNRVELISDFPAGDNAEVISSLQVHPHGWSVLSRNTTFEEKGEWTCVHDIQGLDRSEADDFDEPVSRKRPRVELESETATSDSAHRGPRIELFGMEFFNSPPRMGNNANNQPDVDDDDDDVNYDFGRLRFRIENWTRRGSARDHTLPNYQSRRQPPQRQLQNQVQIRQLNADNNGSDTGNHDADENDGDNGQAREQVRLIESIGQLDSSDSEDGSSLEGVRIFEVSTRGGEPRVEVRNPRMRDLPLFVQHQRANDPRVYLVARRDLGLGPTRMDPTSSGWMEGSPAAKQNKPRLLYYLDEPNVGRGFIKELCFSPDGRVICSPYHYGVRLFAFDERCSELANCVPRRPRRLAEISSSSGHNNYVVSSKFSPTQHLLVTGCLSGKINFHQPKF</sequence>
<name>A0A1V9X801_9ACAR</name>
<dbReference type="InterPro" id="IPR015943">
    <property type="entry name" value="WD40/YVTN_repeat-like_dom_sf"/>
</dbReference>
<feature type="region of interest" description="Disordered" evidence="5">
    <location>
        <begin position="459"/>
        <end position="478"/>
    </location>
</feature>
<feature type="repeat" description="WD" evidence="4">
    <location>
        <begin position="125"/>
        <end position="165"/>
    </location>
</feature>
<dbReference type="SMART" id="SM00320">
    <property type="entry name" value="WD40"/>
    <property type="match status" value="4"/>
</dbReference>
<dbReference type="InterPro" id="IPR019775">
    <property type="entry name" value="WD40_repeat_CS"/>
</dbReference>
<keyword evidence="3" id="KW-0677">Repeat</keyword>
<keyword evidence="7" id="KW-1185">Reference proteome</keyword>
<evidence type="ECO:0000256" key="5">
    <source>
        <dbReference type="SAM" id="MobiDB-lite"/>
    </source>
</evidence>
<dbReference type="PANTHER" id="PTHR14588">
    <property type="entry name" value="DDB1- AND CUL4-ASSOCIATED FACTOR 10"/>
    <property type="match status" value="1"/>
</dbReference>
<organism evidence="6 7">
    <name type="scientific">Tropilaelaps mercedesae</name>
    <dbReference type="NCBI Taxonomy" id="418985"/>
    <lineage>
        <taxon>Eukaryota</taxon>
        <taxon>Metazoa</taxon>
        <taxon>Ecdysozoa</taxon>
        <taxon>Arthropoda</taxon>
        <taxon>Chelicerata</taxon>
        <taxon>Arachnida</taxon>
        <taxon>Acari</taxon>
        <taxon>Parasitiformes</taxon>
        <taxon>Mesostigmata</taxon>
        <taxon>Gamasina</taxon>
        <taxon>Dermanyssoidea</taxon>
        <taxon>Laelapidae</taxon>
        <taxon>Tropilaelaps</taxon>
    </lineage>
</organism>
<dbReference type="PANTHER" id="PTHR14588:SF2">
    <property type="entry name" value="DDB1- AND CUL4-ASSOCIATED FACTOR 10"/>
    <property type="match status" value="1"/>
</dbReference>
<evidence type="ECO:0000256" key="2">
    <source>
        <dbReference type="ARBA" id="ARBA00022574"/>
    </source>
</evidence>
<dbReference type="OrthoDB" id="20669at2759"/>
<gene>
    <name evidence="6" type="ORF">BIW11_12199</name>
</gene>
<evidence type="ECO:0000256" key="3">
    <source>
        <dbReference type="ARBA" id="ARBA00022737"/>
    </source>
</evidence>
<feature type="region of interest" description="Disordered" evidence="5">
    <location>
        <begin position="430"/>
        <end position="450"/>
    </location>
</feature>
<proteinExistence type="inferred from homology"/>
<accession>A0A1V9X801</accession>
<protein>
    <submittedName>
        <fullName evidence="6">DDB1-and CUL4-associated factor 10-like</fullName>
    </submittedName>
</protein>
<keyword evidence="2 4" id="KW-0853">WD repeat</keyword>
<feature type="compositionally biased region" description="Low complexity" evidence="5">
    <location>
        <begin position="438"/>
        <end position="450"/>
    </location>
</feature>
<comment type="caution">
    <text evidence="6">The sequence shown here is derived from an EMBL/GenBank/DDBJ whole genome shotgun (WGS) entry which is preliminary data.</text>
</comment>
<dbReference type="Pfam" id="PF00400">
    <property type="entry name" value="WD40"/>
    <property type="match status" value="3"/>
</dbReference>
<dbReference type="PROSITE" id="PS50082">
    <property type="entry name" value="WD_REPEATS_2"/>
    <property type="match status" value="2"/>
</dbReference>
<dbReference type="InParanoid" id="A0A1V9X801"/>
<dbReference type="InterPro" id="IPR039085">
    <property type="entry name" value="DCA10"/>
</dbReference>
<dbReference type="InterPro" id="IPR001680">
    <property type="entry name" value="WD40_rpt"/>
</dbReference>
<dbReference type="EMBL" id="MNPL01020576">
    <property type="protein sequence ID" value="OQR69528.1"/>
    <property type="molecule type" value="Genomic_DNA"/>
</dbReference>
<reference evidence="6 7" key="1">
    <citation type="journal article" date="2017" name="Gigascience">
        <title>Draft genome of the honey bee ectoparasitic mite, Tropilaelaps mercedesae, is shaped by the parasitic life history.</title>
        <authorList>
            <person name="Dong X."/>
            <person name="Armstrong S.D."/>
            <person name="Xia D."/>
            <person name="Makepeace B.L."/>
            <person name="Darby A.C."/>
            <person name="Kadowaki T."/>
        </authorList>
    </citation>
    <scope>NUCLEOTIDE SEQUENCE [LARGE SCALE GENOMIC DNA]</scope>
    <source>
        <strain evidence="6">Wuxi-XJTLU</strain>
    </source>
</reference>
<evidence type="ECO:0000256" key="4">
    <source>
        <dbReference type="PROSITE-ProRule" id="PRU00221"/>
    </source>
</evidence>
<evidence type="ECO:0000313" key="7">
    <source>
        <dbReference type="Proteomes" id="UP000192247"/>
    </source>
</evidence>
<dbReference type="STRING" id="418985.A0A1V9X801"/>
<dbReference type="GO" id="GO:0080008">
    <property type="term" value="C:Cul4-RING E3 ubiquitin ligase complex"/>
    <property type="evidence" value="ECO:0007669"/>
    <property type="project" value="TreeGrafter"/>
</dbReference>
<dbReference type="InterPro" id="IPR036322">
    <property type="entry name" value="WD40_repeat_dom_sf"/>
</dbReference>
<dbReference type="FunCoup" id="A0A1V9X801">
    <property type="interactions" value="403"/>
</dbReference>
<dbReference type="PROSITE" id="PS00678">
    <property type="entry name" value="WD_REPEATS_1"/>
    <property type="match status" value="1"/>
</dbReference>
<evidence type="ECO:0000256" key="1">
    <source>
        <dbReference type="ARBA" id="ARBA00005903"/>
    </source>
</evidence>
<dbReference type="SUPFAM" id="SSF50978">
    <property type="entry name" value="WD40 repeat-like"/>
    <property type="match status" value="1"/>
</dbReference>
<comment type="similarity">
    <text evidence="1">Belongs to the WD repeat DCAF10 family.</text>
</comment>